<reference evidence="1" key="2">
    <citation type="submission" date="2021-10" db="EMBL/GenBank/DDBJ databases">
        <title>Phylogenomics reveals ancestral predisposition of the termite-cultivated fungus Termitomyces towards a domesticated lifestyle.</title>
        <authorList>
            <person name="Auxier B."/>
            <person name="Grum-Grzhimaylo A."/>
            <person name="Cardenas M.E."/>
            <person name="Lodge J.D."/>
            <person name="Laessoe T."/>
            <person name="Pedersen O."/>
            <person name="Smith M.E."/>
            <person name="Kuyper T.W."/>
            <person name="Franco-Molano E.A."/>
            <person name="Baroni T.J."/>
            <person name="Aanen D.K."/>
        </authorList>
    </citation>
    <scope>NUCLEOTIDE SEQUENCE</scope>
    <source>
        <strain evidence="1">AP01</strain>
        <tissue evidence="1">Mycelium</tissue>
    </source>
</reference>
<dbReference type="AlphaFoldDB" id="A0A9P7G7E4"/>
<accession>A0A9P7G7E4</accession>
<dbReference type="Proteomes" id="UP000775547">
    <property type="component" value="Unassembled WGS sequence"/>
</dbReference>
<comment type="caution">
    <text evidence="1">The sequence shown here is derived from an EMBL/GenBank/DDBJ whole genome shotgun (WGS) entry which is preliminary data.</text>
</comment>
<organism evidence="1 2">
    <name type="scientific">Asterophora parasitica</name>
    <dbReference type="NCBI Taxonomy" id="117018"/>
    <lineage>
        <taxon>Eukaryota</taxon>
        <taxon>Fungi</taxon>
        <taxon>Dikarya</taxon>
        <taxon>Basidiomycota</taxon>
        <taxon>Agaricomycotina</taxon>
        <taxon>Agaricomycetes</taxon>
        <taxon>Agaricomycetidae</taxon>
        <taxon>Agaricales</taxon>
        <taxon>Tricholomatineae</taxon>
        <taxon>Lyophyllaceae</taxon>
        <taxon>Asterophora</taxon>
    </lineage>
</organism>
<evidence type="ECO:0000313" key="1">
    <source>
        <dbReference type="EMBL" id="KAG5644888.1"/>
    </source>
</evidence>
<keyword evidence="2" id="KW-1185">Reference proteome</keyword>
<gene>
    <name evidence="1" type="ORF">DXG03_007440</name>
</gene>
<name>A0A9P7G7E4_9AGAR</name>
<dbReference type="OrthoDB" id="2357318at2759"/>
<evidence type="ECO:0000313" key="2">
    <source>
        <dbReference type="Proteomes" id="UP000775547"/>
    </source>
</evidence>
<dbReference type="EMBL" id="JABCKV010000055">
    <property type="protein sequence ID" value="KAG5644888.1"/>
    <property type="molecule type" value="Genomic_DNA"/>
</dbReference>
<sequence>MLTQVPPGRRYLSDPSHRETFESAHSVILSIFASNAQQQQQPGHQSSCLPGRCRCASEARHEACRCSNEHFTTATESAALDSTRFVHRMVPYYAQCLIENSQDGRLSTAQLRLAYAALVRSASSNSDQEDARQLGWYCISVILDTIRELSQQEPGSPGDDPERLHRLLLTLISTVPSHPLPLMIRTLEEIQIFITTRPQSDSGVAVVGDGVEIGRRRKELVDALFAEILERVGDREKEAAMRWWYTHRRSFLPGGDDAALAMTGEKVDDAQSRPDIVSRL</sequence>
<protein>
    <submittedName>
        <fullName evidence="1">Uncharacterized protein</fullName>
    </submittedName>
</protein>
<reference evidence="1" key="1">
    <citation type="submission" date="2020-07" db="EMBL/GenBank/DDBJ databases">
        <authorList>
            <person name="Nieuwenhuis M."/>
            <person name="Van De Peppel L.J.J."/>
        </authorList>
    </citation>
    <scope>NUCLEOTIDE SEQUENCE</scope>
    <source>
        <strain evidence="1">AP01</strain>
        <tissue evidence="1">Mycelium</tissue>
    </source>
</reference>
<proteinExistence type="predicted"/>